<dbReference type="Gene3D" id="1.20.5.5200">
    <property type="match status" value="1"/>
</dbReference>
<name>A0A8K0EJ52_BRALA</name>
<dbReference type="GO" id="GO:0032481">
    <property type="term" value="P:positive regulation of type I interferon production"/>
    <property type="evidence" value="ECO:0007669"/>
    <property type="project" value="InterPro"/>
</dbReference>
<comment type="similarity">
    <text evidence="3">Belongs to the STING family.</text>
</comment>
<dbReference type="GO" id="GO:0045087">
    <property type="term" value="P:innate immune response"/>
    <property type="evidence" value="ECO:0007669"/>
    <property type="project" value="TreeGrafter"/>
</dbReference>
<proteinExistence type="inferred from homology"/>
<dbReference type="GO" id="GO:0035438">
    <property type="term" value="F:cyclic-di-GMP binding"/>
    <property type="evidence" value="ECO:0007669"/>
    <property type="project" value="TreeGrafter"/>
</dbReference>
<feature type="compositionally biased region" description="Polar residues" evidence="4">
    <location>
        <begin position="328"/>
        <end position="339"/>
    </location>
</feature>
<gene>
    <name evidence="7" type="primary">TMEM173</name>
    <name evidence="7" type="ORF">BLAG_LOCUS12929</name>
</gene>
<dbReference type="GO" id="GO:0061507">
    <property type="term" value="F:2',3'-cyclic GMP-AMP binding"/>
    <property type="evidence" value="ECO:0007669"/>
    <property type="project" value="TreeGrafter"/>
</dbReference>
<keyword evidence="5" id="KW-0812">Transmembrane</keyword>
<feature type="domain" description="STING ligand-binding" evidence="6">
    <location>
        <begin position="94"/>
        <end position="280"/>
    </location>
</feature>
<dbReference type="GO" id="GO:0000421">
    <property type="term" value="C:autophagosome membrane"/>
    <property type="evidence" value="ECO:0007669"/>
    <property type="project" value="UniProtKB-SubCell"/>
</dbReference>
<dbReference type="InterPro" id="IPR055432">
    <property type="entry name" value="STING_LBD"/>
</dbReference>
<dbReference type="InterPro" id="IPR029158">
    <property type="entry name" value="STING"/>
</dbReference>
<dbReference type="GO" id="GO:0002218">
    <property type="term" value="P:activation of innate immune response"/>
    <property type="evidence" value="ECO:0007669"/>
    <property type="project" value="InterPro"/>
</dbReference>
<dbReference type="PANTHER" id="PTHR34339:SF1">
    <property type="entry name" value="STIMULATOR OF INTERFERON GENES PROTEIN"/>
    <property type="match status" value="1"/>
</dbReference>
<dbReference type="FunFam" id="1.20.5.5200:FF:000001">
    <property type="entry name" value="Stimulator of interferon genes protein"/>
    <property type="match status" value="1"/>
</dbReference>
<dbReference type="AlphaFoldDB" id="A0A8K0EJ52"/>
<reference evidence="7" key="1">
    <citation type="submission" date="2022-01" db="EMBL/GenBank/DDBJ databases">
        <authorList>
            <person name="Braso-Vives M."/>
        </authorList>
    </citation>
    <scope>NUCLEOTIDE SEQUENCE</scope>
</reference>
<dbReference type="GO" id="GO:0016239">
    <property type="term" value="P:positive regulation of macroautophagy"/>
    <property type="evidence" value="ECO:0007669"/>
    <property type="project" value="TreeGrafter"/>
</dbReference>
<dbReference type="InterPro" id="IPR038623">
    <property type="entry name" value="STING_C_sf"/>
</dbReference>
<feature type="transmembrane region" description="Helical" evidence="5">
    <location>
        <begin position="28"/>
        <end position="47"/>
    </location>
</feature>
<dbReference type="Gene3D" id="3.40.50.12100">
    <property type="entry name" value="Stimulator of interferon genes protein"/>
    <property type="match status" value="1"/>
</dbReference>
<dbReference type="OrthoDB" id="6053839at2759"/>
<dbReference type="PANTHER" id="PTHR34339">
    <property type="entry name" value="STIMULATOR OF INTERFERON GENES PROTEIN"/>
    <property type="match status" value="1"/>
</dbReference>
<keyword evidence="5" id="KW-0472">Membrane</keyword>
<sequence>MEERKHINSRHGDRYQAFQRCLHFPMKGAPPVLLGLFLFVLFVLWFIKTEMFAQLFSQYWDLLLMLTGVQLFVLCFMKPAEVEVMGQVEGSKQNVAHGLAWSFYTGYLKIVLPGLGERIEESAWKTKIHSSARRLLVLIPLKCEVREKLEDEDSCIKNVTAGLNNDKGLQPVKKDRAGIKDRVYKNDVHCITDPDTGLSEYCVVEYATNVQTLYDMQHAAACEGFSREAREQQVKLLYCTLKNIIDDDPECRDRVVLVPLDITDSKDHTLARVILHTLKQLKSGTVDMPPDIPDLSKSEQLTSGTADMPDTQRLPTEETVPKVAIENSDYTPMQENSGQKGRGPCQDSRDPPTSPDKIEKESAGYCLQESELKKKPSQVIPF</sequence>
<accession>A0A8K0EJ52</accession>
<keyword evidence="8" id="KW-1185">Reference proteome</keyword>
<dbReference type="GO" id="GO:0000045">
    <property type="term" value="P:autophagosome assembly"/>
    <property type="evidence" value="ECO:0007669"/>
    <property type="project" value="TreeGrafter"/>
</dbReference>
<protein>
    <submittedName>
        <fullName evidence="7">TMEM173 protein</fullName>
    </submittedName>
</protein>
<feature type="region of interest" description="Disordered" evidence="4">
    <location>
        <begin position="284"/>
        <end position="382"/>
    </location>
</feature>
<evidence type="ECO:0000259" key="6">
    <source>
        <dbReference type="Pfam" id="PF15009"/>
    </source>
</evidence>
<evidence type="ECO:0000313" key="8">
    <source>
        <dbReference type="Proteomes" id="UP000838412"/>
    </source>
</evidence>
<evidence type="ECO:0000256" key="5">
    <source>
        <dbReference type="SAM" id="Phobius"/>
    </source>
</evidence>
<evidence type="ECO:0000313" key="7">
    <source>
        <dbReference type="EMBL" id="CAH1253012.1"/>
    </source>
</evidence>
<dbReference type="GO" id="GO:0033116">
    <property type="term" value="C:endoplasmic reticulum-Golgi intermediate compartment membrane"/>
    <property type="evidence" value="ECO:0007669"/>
    <property type="project" value="UniProtKB-SubCell"/>
</dbReference>
<keyword evidence="5" id="KW-1133">Transmembrane helix</keyword>
<dbReference type="EMBL" id="OV696687">
    <property type="protein sequence ID" value="CAH1253012.1"/>
    <property type="molecule type" value="Genomic_DNA"/>
</dbReference>
<dbReference type="GO" id="GO:0005789">
    <property type="term" value="C:endoplasmic reticulum membrane"/>
    <property type="evidence" value="ECO:0007669"/>
    <property type="project" value="TreeGrafter"/>
</dbReference>
<evidence type="ECO:0000256" key="4">
    <source>
        <dbReference type="SAM" id="MobiDB-lite"/>
    </source>
</evidence>
<comment type="subcellular location">
    <subcellularLocation>
        <location evidence="2">Cytoplasmic vesicle</location>
        <location evidence="2">Autophagosome membrane</location>
        <topology evidence="2">Multi-pass membrane protein</topology>
    </subcellularLocation>
    <subcellularLocation>
        <location evidence="1">Endoplasmic reticulum-Golgi intermediate compartment membrane</location>
        <topology evidence="1">Multi-pass membrane protein</topology>
    </subcellularLocation>
</comment>
<evidence type="ECO:0000256" key="1">
    <source>
        <dbReference type="ARBA" id="ARBA00004457"/>
    </source>
</evidence>
<evidence type="ECO:0000256" key="3">
    <source>
        <dbReference type="ARBA" id="ARBA00009027"/>
    </source>
</evidence>
<dbReference type="Proteomes" id="UP000838412">
    <property type="component" value="Chromosome 2"/>
</dbReference>
<dbReference type="GO" id="GO:0061709">
    <property type="term" value="P:reticulophagy"/>
    <property type="evidence" value="ECO:0007669"/>
    <property type="project" value="TreeGrafter"/>
</dbReference>
<organism evidence="7 8">
    <name type="scientific">Branchiostoma lanceolatum</name>
    <name type="common">Common lancelet</name>
    <name type="synonym">Amphioxus lanceolatum</name>
    <dbReference type="NCBI Taxonomy" id="7740"/>
    <lineage>
        <taxon>Eukaryota</taxon>
        <taxon>Metazoa</taxon>
        <taxon>Chordata</taxon>
        <taxon>Cephalochordata</taxon>
        <taxon>Leptocardii</taxon>
        <taxon>Amphioxiformes</taxon>
        <taxon>Branchiostomatidae</taxon>
        <taxon>Branchiostoma</taxon>
    </lineage>
</organism>
<evidence type="ECO:0000256" key="2">
    <source>
        <dbReference type="ARBA" id="ARBA00004542"/>
    </source>
</evidence>
<dbReference type="Pfam" id="PF15009">
    <property type="entry name" value="STING_LBD"/>
    <property type="match status" value="1"/>
</dbReference>